<evidence type="ECO:0000256" key="9">
    <source>
        <dbReference type="SAM" id="Phobius"/>
    </source>
</evidence>
<protein>
    <submittedName>
        <fullName evidence="11">Na+/H+ antiporter NhaC</fullName>
    </submittedName>
</protein>
<gene>
    <name evidence="11" type="ORF">GCM10011409_10870</name>
</gene>
<comment type="caution">
    <text evidence="11">The sequence shown here is derived from an EMBL/GenBank/DDBJ whole genome shotgun (WGS) entry which is preliminary data.</text>
</comment>
<keyword evidence="2" id="KW-0813">Transport</keyword>
<keyword evidence="3" id="KW-0050">Antiport</keyword>
<evidence type="ECO:0000313" key="11">
    <source>
        <dbReference type="EMBL" id="GGB35218.1"/>
    </source>
</evidence>
<feature type="transmembrane region" description="Helical" evidence="9">
    <location>
        <begin position="70"/>
        <end position="98"/>
    </location>
</feature>
<dbReference type="Proteomes" id="UP000621492">
    <property type="component" value="Unassembled WGS sequence"/>
</dbReference>
<reference evidence="11" key="1">
    <citation type="journal article" date="2014" name="Int. J. Syst. Evol. Microbiol.">
        <title>Complete genome sequence of Corynebacterium casei LMG S-19264T (=DSM 44701T), isolated from a smear-ripened cheese.</title>
        <authorList>
            <consortium name="US DOE Joint Genome Institute (JGI-PGF)"/>
            <person name="Walter F."/>
            <person name="Albersmeier A."/>
            <person name="Kalinowski J."/>
            <person name="Ruckert C."/>
        </authorList>
    </citation>
    <scope>NUCLEOTIDE SEQUENCE</scope>
    <source>
        <strain evidence="11">CGMCC 1.15454</strain>
    </source>
</reference>
<comment type="similarity">
    <text evidence="8">Belongs to the NhaC Na(+)/H(+) (TC 2.A.35) antiporter family.</text>
</comment>
<keyword evidence="4" id="KW-1003">Cell membrane</keyword>
<dbReference type="PANTHER" id="PTHR33451:SF3">
    <property type="entry name" value="MALATE-2H(+)_NA(+)-LACTATE ANTIPORTER"/>
    <property type="match status" value="1"/>
</dbReference>
<keyword evidence="6 9" id="KW-1133">Transmembrane helix</keyword>
<keyword evidence="7 9" id="KW-0472">Membrane</keyword>
<dbReference type="NCBIfam" id="TIGR00931">
    <property type="entry name" value="antiport_nhaC"/>
    <property type="match status" value="1"/>
</dbReference>
<keyword evidence="12" id="KW-1185">Reference proteome</keyword>
<dbReference type="InterPro" id="IPR018461">
    <property type="entry name" value="Na/H_Antiport_NhaC-like_C"/>
</dbReference>
<proteinExistence type="inferred from homology"/>
<feature type="transmembrane region" description="Helical" evidence="9">
    <location>
        <begin position="313"/>
        <end position="330"/>
    </location>
</feature>
<reference evidence="11" key="2">
    <citation type="submission" date="2020-09" db="EMBL/GenBank/DDBJ databases">
        <authorList>
            <person name="Sun Q."/>
            <person name="Zhou Y."/>
        </authorList>
    </citation>
    <scope>NUCLEOTIDE SEQUENCE</scope>
    <source>
        <strain evidence="11">CGMCC 1.15454</strain>
    </source>
</reference>
<dbReference type="GO" id="GO:0005886">
    <property type="term" value="C:plasma membrane"/>
    <property type="evidence" value="ECO:0007669"/>
    <property type="project" value="UniProtKB-SubCell"/>
</dbReference>
<evidence type="ECO:0000256" key="5">
    <source>
        <dbReference type="ARBA" id="ARBA00022692"/>
    </source>
</evidence>
<sequence>MEKPKKKISLGLALIPFLVMIVAMTFVIIVFEGSPHIPILLGAVVAAFIAWMCGYSWSDLEKFIYQGITKVLPAVIILILVGLIISAWIGGGIVTTMIYYGLEIISPSFFLAAMLIICAIVTVMIGSSWSTIGTIGVAGMGIGISMGIPPAMIVGAIVSGAFFGDKMSPLSDTTVLASGIAGSKLSEHIKHMLYTTVPAFIIAFIVYFFMGLKFAGNTVNTENIDAVMNNLQANFVISPWLLLIPLVVILLVVKKVPALPALTVGIILGFLADILIQGGSIGEAVNALQGGYSIKTGNETVDHLLKQGGLDSMMYTISLAMVAMIFGGLMESTGMLNAIVEQILKLARTGKSLCATTVVSSFFTNVITAEQYISIIIPGRMYAKSFKDKELHPKNLSRALEDGGTITSALVPWSTDAVFVLSTLGVSAWAYAPYAVLNYCVPIISIIFSLIGYSVVYTNKKEATD</sequence>
<organism evidence="11 12">
    <name type="scientific">Lentibacillus populi</name>
    <dbReference type="NCBI Taxonomy" id="1827502"/>
    <lineage>
        <taxon>Bacteria</taxon>
        <taxon>Bacillati</taxon>
        <taxon>Bacillota</taxon>
        <taxon>Bacilli</taxon>
        <taxon>Bacillales</taxon>
        <taxon>Bacillaceae</taxon>
        <taxon>Lentibacillus</taxon>
    </lineage>
</organism>
<evidence type="ECO:0000256" key="4">
    <source>
        <dbReference type="ARBA" id="ARBA00022475"/>
    </source>
</evidence>
<feature type="transmembrane region" description="Helical" evidence="9">
    <location>
        <begin position="192"/>
        <end position="212"/>
    </location>
</feature>
<feature type="domain" description="Na+/H+ antiporter NhaC-like C-terminal" evidence="10">
    <location>
        <begin position="160"/>
        <end position="452"/>
    </location>
</feature>
<feature type="transmembrane region" description="Helical" evidence="9">
    <location>
        <begin position="104"/>
        <end position="125"/>
    </location>
</feature>
<accession>A0A9W5TVV7</accession>
<evidence type="ECO:0000256" key="6">
    <source>
        <dbReference type="ARBA" id="ARBA00022989"/>
    </source>
</evidence>
<evidence type="ECO:0000256" key="1">
    <source>
        <dbReference type="ARBA" id="ARBA00004651"/>
    </source>
</evidence>
<dbReference type="InterPro" id="IPR004770">
    <property type="entry name" value="Na/H_antiport_NhaC"/>
</dbReference>
<dbReference type="GO" id="GO:0015297">
    <property type="term" value="F:antiporter activity"/>
    <property type="evidence" value="ECO:0007669"/>
    <property type="project" value="UniProtKB-KW"/>
</dbReference>
<comment type="subcellular location">
    <subcellularLocation>
        <location evidence="1">Cell membrane</location>
        <topology evidence="1">Multi-pass membrane protein</topology>
    </subcellularLocation>
</comment>
<dbReference type="EMBL" id="BMJD01000005">
    <property type="protein sequence ID" value="GGB35218.1"/>
    <property type="molecule type" value="Genomic_DNA"/>
</dbReference>
<dbReference type="Pfam" id="PF03553">
    <property type="entry name" value="Na_H_antiporter"/>
    <property type="match status" value="1"/>
</dbReference>
<evidence type="ECO:0000256" key="2">
    <source>
        <dbReference type="ARBA" id="ARBA00022448"/>
    </source>
</evidence>
<dbReference type="PANTHER" id="PTHR33451">
    <property type="entry name" value="MALATE-2H(+)/NA(+)-LACTATE ANTIPORTER"/>
    <property type="match status" value="1"/>
</dbReference>
<feature type="transmembrane region" description="Helical" evidence="9">
    <location>
        <begin position="12"/>
        <end position="31"/>
    </location>
</feature>
<dbReference type="InterPro" id="IPR052180">
    <property type="entry name" value="NhaC_Na-H+_Antiporter"/>
</dbReference>
<dbReference type="AlphaFoldDB" id="A0A9W5TVV7"/>
<name>A0A9W5TVV7_9BACI</name>
<evidence type="ECO:0000313" key="12">
    <source>
        <dbReference type="Proteomes" id="UP000621492"/>
    </source>
</evidence>
<feature type="transmembrane region" description="Helical" evidence="9">
    <location>
        <begin position="233"/>
        <end position="252"/>
    </location>
</feature>
<evidence type="ECO:0000256" key="3">
    <source>
        <dbReference type="ARBA" id="ARBA00022449"/>
    </source>
</evidence>
<evidence type="ECO:0000259" key="10">
    <source>
        <dbReference type="Pfam" id="PF03553"/>
    </source>
</evidence>
<dbReference type="RefSeq" id="WP_188724770.1">
    <property type="nucleotide sequence ID" value="NZ_BMJD01000005.1"/>
</dbReference>
<feature type="transmembrane region" description="Helical" evidence="9">
    <location>
        <begin position="431"/>
        <end position="456"/>
    </location>
</feature>
<feature type="transmembrane region" description="Helical" evidence="9">
    <location>
        <begin position="137"/>
        <end position="163"/>
    </location>
</feature>
<evidence type="ECO:0000256" key="8">
    <source>
        <dbReference type="ARBA" id="ARBA00038435"/>
    </source>
</evidence>
<evidence type="ECO:0000256" key="7">
    <source>
        <dbReference type="ARBA" id="ARBA00023136"/>
    </source>
</evidence>
<keyword evidence="5 9" id="KW-0812">Transmembrane</keyword>
<feature type="transmembrane region" description="Helical" evidence="9">
    <location>
        <begin position="37"/>
        <end position="58"/>
    </location>
</feature>